<feature type="non-terminal residue" evidence="1">
    <location>
        <position position="61"/>
    </location>
</feature>
<dbReference type="Proteomes" id="UP000780801">
    <property type="component" value="Unassembled WGS sequence"/>
</dbReference>
<name>A0A9P6FNF2_9FUNG</name>
<gene>
    <name evidence="1" type="ORF">BGW38_005740</name>
</gene>
<keyword evidence="2" id="KW-1185">Reference proteome</keyword>
<feature type="non-terminal residue" evidence="1">
    <location>
        <position position="1"/>
    </location>
</feature>
<evidence type="ECO:0000313" key="1">
    <source>
        <dbReference type="EMBL" id="KAF9578447.1"/>
    </source>
</evidence>
<protein>
    <submittedName>
        <fullName evidence="1">Uncharacterized protein</fullName>
    </submittedName>
</protein>
<sequence length="61" mass="6984">TMILLRSTTLVRLQTHISSSSPLSTSRASRRLLLSTLVCLKRCVKRGWSFFKKRVATLLHQ</sequence>
<comment type="caution">
    <text evidence="1">The sequence shown here is derived from an EMBL/GenBank/DDBJ whole genome shotgun (WGS) entry which is preliminary data.</text>
</comment>
<reference evidence="1" key="1">
    <citation type="journal article" date="2020" name="Fungal Divers.">
        <title>Resolving the Mortierellaceae phylogeny through synthesis of multi-gene phylogenetics and phylogenomics.</title>
        <authorList>
            <person name="Vandepol N."/>
            <person name="Liber J."/>
            <person name="Desiro A."/>
            <person name="Na H."/>
            <person name="Kennedy M."/>
            <person name="Barry K."/>
            <person name="Grigoriev I.V."/>
            <person name="Miller A.N."/>
            <person name="O'Donnell K."/>
            <person name="Stajich J.E."/>
            <person name="Bonito G."/>
        </authorList>
    </citation>
    <scope>NUCLEOTIDE SEQUENCE</scope>
    <source>
        <strain evidence="1">KOD1015</strain>
    </source>
</reference>
<organism evidence="1 2">
    <name type="scientific">Lunasporangiospora selenospora</name>
    <dbReference type="NCBI Taxonomy" id="979761"/>
    <lineage>
        <taxon>Eukaryota</taxon>
        <taxon>Fungi</taxon>
        <taxon>Fungi incertae sedis</taxon>
        <taxon>Mucoromycota</taxon>
        <taxon>Mortierellomycotina</taxon>
        <taxon>Mortierellomycetes</taxon>
        <taxon>Mortierellales</taxon>
        <taxon>Mortierellaceae</taxon>
        <taxon>Lunasporangiospora</taxon>
    </lineage>
</organism>
<dbReference type="AlphaFoldDB" id="A0A9P6FNF2"/>
<proteinExistence type="predicted"/>
<accession>A0A9P6FNF2</accession>
<dbReference type="EMBL" id="JAABOA010003644">
    <property type="protein sequence ID" value="KAF9578447.1"/>
    <property type="molecule type" value="Genomic_DNA"/>
</dbReference>
<evidence type="ECO:0000313" key="2">
    <source>
        <dbReference type="Proteomes" id="UP000780801"/>
    </source>
</evidence>